<dbReference type="PANTHER" id="PTHR33204">
    <property type="entry name" value="TRANSCRIPTIONAL REGULATOR, MARR FAMILY"/>
    <property type="match status" value="1"/>
</dbReference>
<feature type="domain" description="HTH hxlR-type" evidence="4">
    <location>
        <begin position="21"/>
        <end position="119"/>
    </location>
</feature>
<organism evidence="5 6">
    <name type="scientific">Sphingobacterium hungaricum</name>
    <dbReference type="NCBI Taxonomy" id="2082723"/>
    <lineage>
        <taxon>Bacteria</taxon>
        <taxon>Pseudomonadati</taxon>
        <taxon>Bacteroidota</taxon>
        <taxon>Sphingobacteriia</taxon>
        <taxon>Sphingobacteriales</taxon>
        <taxon>Sphingobacteriaceae</taxon>
        <taxon>Sphingobacterium</taxon>
    </lineage>
</organism>
<proteinExistence type="predicted"/>
<keyword evidence="1" id="KW-0805">Transcription regulation</keyword>
<dbReference type="SUPFAM" id="SSF46785">
    <property type="entry name" value="Winged helix' DNA-binding domain"/>
    <property type="match status" value="1"/>
</dbReference>
<dbReference type="PANTHER" id="PTHR33204:SF29">
    <property type="entry name" value="TRANSCRIPTIONAL REGULATOR"/>
    <property type="match status" value="1"/>
</dbReference>
<keyword evidence="3" id="KW-0804">Transcription</keyword>
<evidence type="ECO:0000313" key="6">
    <source>
        <dbReference type="Proteomes" id="UP000616201"/>
    </source>
</evidence>
<reference evidence="5" key="1">
    <citation type="submission" date="2018-02" db="EMBL/GenBank/DDBJ databases">
        <authorList>
            <person name="Vasarhelyi B.M."/>
            <person name="Deshmukh S."/>
            <person name="Balint B."/>
            <person name="Kukolya J."/>
        </authorList>
    </citation>
    <scope>NUCLEOTIDE SEQUENCE</scope>
    <source>
        <strain evidence="5">KB22</strain>
    </source>
</reference>
<dbReference type="GO" id="GO:0003677">
    <property type="term" value="F:DNA binding"/>
    <property type="evidence" value="ECO:0007669"/>
    <property type="project" value="UniProtKB-KW"/>
</dbReference>
<evidence type="ECO:0000256" key="1">
    <source>
        <dbReference type="ARBA" id="ARBA00023015"/>
    </source>
</evidence>
<evidence type="ECO:0000256" key="2">
    <source>
        <dbReference type="ARBA" id="ARBA00023125"/>
    </source>
</evidence>
<dbReference type="PROSITE" id="PS51118">
    <property type="entry name" value="HTH_HXLR"/>
    <property type="match status" value="1"/>
</dbReference>
<gene>
    <name evidence="5" type="ORF">C4F49_05095</name>
</gene>
<dbReference type="InterPro" id="IPR002577">
    <property type="entry name" value="HTH_HxlR"/>
</dbReference>
<accession>A0A928UUB5</accession>
<dbReference type="Proteomes" id="UP000616201">
    <property type="component" value="Unassembled WGS sequence"/>
</dbReference>
<keyword evidence="6" id="KW-1185">Reference proteome</keyword>
<dbReference type="Gene3D" id="1.10.10.10">
    <property type="entry name" value="Winged helix-like DNA-binding domain superfamily/Winged helix DNA-binding domain"/>
    <property type="match status" value="1"/>
</dbReference>
<comment type="caution">
    <text evidence="5">The sequence shown here is derived from an EMBL/GenBank/DDBJ whole genome shotgun (WGS) entry which is preliminary data.</text>
</comment>
<name>A0A928UUB5_9SPHI</name>
<dbReference type="EMBL" id="PRDK01000003">
    <property type="protein sequence ID" value="MBE8713048.1"/>
    <property type="molecule type" value="Genomic_DNA"/>
</dbReference>
<keyword evidence="2" id="KW-0238">DNA-binding</keyword>
<dbReference type="Pfam" id="PF01638">
    <property type="entry name" value="HxlR"/>
    <property type="match status" value="1"/>
</dbReference>
<protein>
    <submittedName>
        <fullName evidence="5">Transcriptional regulator</fullName>
    </submittedName>
</protein>
<evidence type="ECO:0000313" key="5">
    <source>
        <dbReference type="EMBL" id="MBE8713048.1"/>
    </source>
</evidence>
<evidence type="ECO:0000256" key="3">
    <source>
        <dbReference type="ARBA" id="ARBA00023163"/>
    </source>
</evidence>
<dbReference type="AlphaFoldDB" id="A0A928UUB5"/>
<dbReference type="RefSeq" id="WP_196935686.1">
    <property type="nucleotide sequence ID" value="NZ_MU158698.1"/>
</dbReference>
<dbReference type="InterPro" id="IPR036390">
    <property type="entry name" value="WH_DNA-bd_sf"/>
</dbReference>
<evidence type="ECO:0000259" key="4">
    <source>
        <dbReference type="PROSITE" id="PS51118"/>
    </source>
</evidence>
<dbReference type="InterPro" id="IPR036388">
    <property type="entry name" value="WH-like_DNA-bd_sf"/>
</dbReference>
<sequence length="121" mass="14041">MSKIKPTSTQQGNKKKIEDDCPGIYASNLIGGQWTMSIMCFLQDSKLRFGELKRCIPDITERMLTLQLRKMEANKLVKRTVFAEVPPRVEYELTKIARDVLPIMDQLEEWGKKHKKKTAEK</sequence>